<protein>
    <submittedName>
        <fullName evidence="2">Uncharacterized protein</fullName>
    </submittedName>
</protein>
<name>A0A166UDG0_9AGAM</name>
<evidence type="ECO:0000313" key="3">
    <source>
        <dbReference type="Proteomes" id="UP000076532"/>
    </source>
</evidence>
<evidence type="ECO:0000256" key="1">
    <source>
        <dbReference type="SAM" id="MobiDB-lite"/>
    </source>
</evidence>
<reference evidence="2 3" key="1">
    <citation type="journal article" date="2016" name="Mol. Biol. Evol.">
        <title>Comparative Genomics of Early-Diverging Mushroom-Forming Fungi Provides Insights into the Origins of Lignocellulose Decay Capabilities.</title>
        <authorList>
            <person name="Nagy L.G."/>
            <person name="Riley R."/>
            <person name="Tritt A."/>
            <person name="Adam C."/>
            <person name="Daum C."/>
            <person name="Floudas D."/>
            <person name="Sun H."/>
            <person name="Yadav J.S."/>
            <person name="Pangilinan J."/>
            <person name="Larsson K.H."/>
            <person name="Matsuura K."/>
            <person name="Barry K."/>
            <person name="Labutti K."/>
            <person name="Kuo R."/>
            <person name="Ohm R.A."/>
            <person name="Bhattacharya S.S."/>
            <person name="Shirouzu T."/>
            <person name="Yoshinaga Y."/>
            <person name="Martin F.M."/>
            <person name="Grigoriev I.V."/>
            <person name="Hibbett D.S."/>
        </authorList>
    </citation>
    <scope>NUCLEOTIDE SEQUENCE [LARGE SCALE GENOMIC DNA]</scope>
    <source>
        <strain evidence="2 3">CBS 109695</strain>
    </source>
</reference>
<sequence>MDVVLTRRVMGSGLPLTRNGTLTLWQTGTSHRQRFSSQSSPASLKHTGRPPQVIRCRTRDRPLLPDALAGKKPLVLVDAVATPRSGKTLVFLRQAPDEVVGLPRCEDGARVR</sequence>
<dbReference type="EMBL" id="KV417489">
    <property type="protein sequence ID" value="KZP31585.1"/>
    <property type="molecule type" value="Genomic_DNA"/>
</dbReference>
<gene>
    <name evidence="2" type="ORF">FIBSPDRAFT_849551</name>
</gene>
<feature type="region of interest" description="Disordered" evidence="1">
    <location>
        <begin position="28"/>
        <end position="50"/>
    </location>
</feature>
<dbReference type="AlphaFoldDB" id="A0A166UDG0"/>
<accession>A0A166UDG0</accession>
<proteinExistence type="predicted"/>
<feature type="compositionally biased region" description="Polar residues" evidence="1">
    <location>
        <begin position="28"/>
        <end position="42"/>
    </location>
</feature>
<dbReference type="Proteomes" id="UP000076532">
    <property type="component" value="Unassembled WGS sequence"/>
</dbReference>
<feature type="non-terminal residue" evidence="2">
    <location>
        <position position="112"/>
    </location>
</feature>
<keyword evidence="3" id="KW-1185">Reference proteome</keyword>
<evidence type="ECO:0000313" key="2">
    <source>
        <dbReference type="EMBL" id="KZP31585.1"/>
    </source>
</evidence>
<organism evidence="2 3">
    <name type="scientific">Athelia psychrophila</name>
    <dbReference type="NCBI Taxonomy" id="1759441"/>
    <lineage>
        <taxon>Eukaryota</taxon>
        <taxon>Fungi</taxon>
        <taxon>Dikarya</taxon>
        <taxon>Basidiomycota</taxon>
        <taxon>Agaricomycotina</taxon>
        <taxon>Agaricomycetes</taxon>
        <taxon>Agaricomycetidae</taxon>
        <taxon>Atheliales</taxon>
        <taxon>Atheliaceae</taxon>
        <taxon>Athelia</taxon>
    </lineage>
</organism>